<dbReference type="PROSITE" id="PS51007">
    <property type="entry name" value="CYTC"/>
    <property type="match status" value="1"/>
</dbReference>
<comment type="similarity">
    <text evidence="2">Belongs to the oxidase-dependent Fe transporter (OFeT) (TC 9.A.10.1) family.</text>
</comment>
<dbReference type="InterPro" id="IPR036909">
    <property type="entry name" value="Cyt_c-like_dom_sf"/>
</dbReference>
<evidence type="ECO:0000256" key="7">
    <source>
        <dbReference type="ARBA" id="ARBA00023004"/>
    </source>
</evidence>
<dbReference type="InterPro" id="IPR009056">
    <property type="entry name" value="Cyt_c-like_dom"/>
</dbReference>
<evidence type="ECO:0000256" key="6">
    <source>
        <dbReference type="ARBA" id="ARBA00022989"/>
    </source>
</evidence>
<reference evidence="13 14" key="1">
    <citation type="submission" date="2020-11" db="EMBL/GenBank/DDBJ databases">
        <title>WGS of Herminiimonas contaminans strain Marseille-Q4544 isolated from planarians Schmidtea mediterranea.</title>
        <authorList>
            <person name="Kangale L."/>
        </authorList>
    </citation>
    <scope>NUCLEOTIDE SEQUENCE [LARGE SCALE GENOMIC DNA]</scope>
    <source>
        <strain evidence="13 14">Marseille-Q4544</strain>
    </source>
</reference>
<dbReference type="Pfam" id="PF03239">
    <property type="entry name" value="FTR1"/>
    <property type="match status" value="1"/>
</dbReference>
<feature type="transmembrane region" description="Helical" evidence="10">
    <location>
        <begin position="572"/>
        <end position="595"/>
    </location>
</feature>
<feature type="transmembrane region" description="Helical" evidence="10">
    <location>
        <begin position="539"/>
        <end position="560"/>
    </location>
</feature>
<keyword evidence="7 9" id="KW-0408">Iron</keyword>
<feature type="transmembrane region" description="Helical" evidence="10">
    <location>
        <begin position="391"/>
        <end position="417"/>
    </location>
</feature>
<feature type="transmembrane region" description="Helical" evidence="10">
    <location>
        <begin position="505"/>
        <end position="527"/>
    </location>
</feature>
<evidence type="ECO:0000256" key="3">
    <source>
        <dbReference type="ARBA" id="ARBA00022617"/>
    </source>
</evidence>
<sequence>MHLQHTSRVSTIHLFVFFVLSLLLSAYSVAATTDDEKAQTVVHMLDYISVDYPEFVQNGKVLNQSEFEEQLEFSTQALSLLKEMPANAEQASLLDKGQALRKAIAGKAEGAEVSKQANALRADVIRVYKVAVAPKGTPDLARAAQLYAANCAACHGTTGRGDGPLSKGMDPEPSDFHDQGRMKVRSIYGLYNTIALGVGGTPMRPFTEITEEDRWALAFFVGTLRGTDEEVKQGEAEWKNGTGKKEFTNLRALVTQTPDEIEQSGGSALTKVQSYLTRHPEAIKVAAPSPLQFSREKLAQSLAAYQAGDAGTARQLAITAYLEGFELVEGSLDNADGVLRQKIELEMMALRASIGAGKPVEEVSKQVQDIEALLDDAEEALSGDLSATTAFISALLILLREGLEAILVLAAIISFVVKTGRRDALRYIHYGWMAAVALGILTWVIANYVINISGANRELTEGITALIAAAMLLYVGYWLHSKSYAQAWQKFIREHVSAALEKKTVWAMAGVSFLAVYRELFEIILFYQALWVQVGNDGHVAVLSGIATAAVLLAIIGWAILKYSIRLPIGPFFGVTSALLAFLAVVFAGNGIAALQEAGVIEADRFNFITVPLLGIHPTVQGVGTQAIVLVLVILGIWLSRRQANAK</sequence>
<evidence type="ECO:0000256" key="2">
    <source>
        <dbReference type="ARBA" id="ARBA00008333"/>
    </source>
</evidence>
<evidence type="ECO:0000313" key="13">
    <source>
        <dbReference type="EMBL" id="MBF8178705.1"/>
    </source>
</evidence>
<keyword evidence="8 10" id="KW-0472">Membrane</keyword>
<accession>A0ABS0EV32</accession>
<dbReference type="Pfam" id="PF00034">
    <property type="entry name" value="Cytochrom_C"/>
    <property type="match status" value="1"/>
</dbReference>
<dbReference type="SUPFAM" id="SSF46626">
    <property type="entry name" value="Cytochrome c"/>
    <property type="match status" value="1"/>
</dbReference>
<protein>
    <submittedName>
        <fullName evidence="13">FTR1 family protein</fullName>
    </submittedName>
</protein>
<evidence type="ECO:0000256" key="11">
    <source>
        <dbReference type="SAM" id="SignalP"/>
    </source>
</evidence>
<comment type="subcellular location">
    <subcellularLocation>
        <location evidence="1">Membrane</location>
        <topology evidence="1">Multi-pass membrane protein</topology>
    </subcellularLocation>
</comment>
<evidence type="ECO:0000256" key="10">
    <source>
        <dbReference type="SAM" id="Phobius"/>
    </source>
</evidence>
<evidence type="ECO:0000256" key="4">
    <source>
        <dbReference type="ARBA" id="ARBA00022692"/>
    </source>
</evidence>
<evidence type="ECO:0000256" key="1">
    <source>
        <dbReference type="ARBA" id="ARBA00004141"/>
    </source>
</evidence>
<keyword evidence="6 10" id="KW-1133">Transmembrane helix</keyword>
<dbReference type="Gene3D" id="1.10.760.10">
    <property type="entry name" value="Cytochrome c-like domain"/>
    <property type="match status" value="1"/>
</dbReference>
<dbReference type="EMBL" id="JADOEL010000011">
    <property type="protein sequence ID" value="MBF8178705.1"/>
    <property type="molecule type" value="Genomic_DNA"/>
</dbReference>
<dbReference type="InterPro" id="IPR004923">
    <property type="entry name" value="FTR1/Fip1/EfeU"/>
</dbReference>
<keyword evidence="11" id="KW-0732">Signal</keyword>
<name>A0ABS0EV32_9BURK</name>
<feature type="transmembrane region" description="Helical" evidence="10">
    <location>
        <begin position="615"/>
        <end position="639"/>
    </location>
</feature>
<dbReference type="Proteomes" id="UP000657372">
    <property type="component" value="Unassembled WGS sequence"/>
</dbReference>
<keyword evidence="5 9" id="KW-0479">Metal-binding</keyword>
<evidence type="ECO:0000259" key="12">
    <source>
        <dbReference type="PROSITE" id="PS51007"/>
    </source>
</evidence>
<proteinExistence type="inferred from homology"/>
<evidence type="ECO:0000256" key="9">
    <source>
        <dbReference type="PROSITE-ProRule" id="PRU00433"/>
    </source>
</evidence>
<gene>
    <name evidence="13" type="ORF">IXC47_13530</name>
</gene>
<keyword evidence="4 10" id="KW-0812">Transmembrane</keyword>
<dbReference type="PANTHER" id="PTHR31632:SF2">
    <property type="entry name" value="PLASMA MEMBRANE IRON PERMEASE"/>
    <property type="match status" value="1"/>
</dbReference>
<feature type="domain" description="Cytochrome c" evidence="12">
    <location>
        <begin position="138"/>
        <end position="225"/>
    </location>
</feature>
<evidence type="ECO:0000256" key="8">
    <source>
        <dbReference type="ARBA" id="ARBA00023136"/>
    </source>
</evidence>
<keyword evidence="3 9" id="KW-0349">Heme</keyword>
<feature type="transmembrane region" description="Helical" evidence="10">
    <location>
        <begin position="462"/>
        <end position="480"/>
    </location>
</feature>
<comment type="caution">
    <text evidence="13">The sequence shown here is derived from an EMBL/GenBank/DDBJ whole genome shotgun (WGS) entry which is preliminary data.</text>
</comment>
<dbReference type="PANTHER" id="PTHR31632">
    <property type="entry name" value="IRON TRANSPORTER FTH1"/>
    <property type="match status" value="1"/>
</dbReference>
<feature type="signal peptide" evidence="11">
    <location>
        <begin position="1"/>
        <end position="30"/>
    </location>
</feature>
<evidence type="ECO:0000313" key="14">
    <source>
        <dbReference type="Proteomes" id="UP000657372"/>
    </source>
</evidence>
<evidence type="ECO:0000256" key="5">
    <source>
        <dbReference type="ARBA" id="ARBA00022723"/>
    </source>
</evidence>
<keyword evidence="14" id="KW-1185">Reference proteome</keyword>
<organism evidence="13 14">
    <name type="scientific">Herminiimonas contaminans</name>
    <dbReference type="NCBI Taxonomy" id="1111140"/>
    <lineage>
        <taxon>Bacteria</taxon>
        <taxon>Pseudomonadati</taxon>
        <taxon>Pseudomonadota</taxon>
        <taxon>Betaproteobacteria</taxon>
        <taxon>Burkholderiales</taxon>
        <taxon>Oxalobacteraceae</taxon>
        <taxon>Herminiimonas</taxon>
    </lineage>
</organism>
<feature type="transmembrane region" description="Helical" evidence="10">
    <location>
        <begin position="429"/>
        <end position="450"/>
    </location>
</feature>
<feature type="chain" id="PRO_5046737167" evidence="11">
    <location>
        <begin position="31"/>
        <end position="647"/>
    </location>
</feature>